<evidence type="ECO:0000313" key="1">
    <source>
        <dbReference type="EMBL" id="KAD5802322.1"/>
    </source>
</evidence>
<organism evidence="1 2">
    <name type="scientific">Mikania micrantha</name>
    <name type="common">bitter vine</name>
    <dbReference type="NCBI Taxonomy" id="192012"/>
    <lineage>
        <taxon>Eukaryota</taxon>
        <taxon>Viridiplantae</taxon>
        <taxon>Streptophyta</taxon>
        <taxon>Embryophyta</taxon>
        <taxon>Tracheophyta</taxon>
        <taxon>Spermatophyta</taxon>
        <taxon>Magnoliopsida</taxon>
        <taxon>eudicotyledons</taxon>
        <taxon>Gunneridae</taxon>
        <taxon>Pentapetalae</taxon>
        <taxon>asterids</taxon>
        <taxon>campanulids</taxon>
        <taxon>Asterales</taxon>
        <taxon>Asteraceae</taxon>
        <taxon>Asteroideae</taxon>
        <taxon>Heliantheae alliance</taxon>
        <taxon>Eupatorieae</taxon>
        <taxon>Mikania</taxon>
    </lineage>
</organism>
<dbReference type="Proteomes" id="UP000326396">
    <property type="component" value="Linkage Group LG15"/>
</dbReference>
<accession>A0A5N6NZM7</accession>
<reference evidence="1 2" key="1">
    <citation type="submission" date="2019-05" db="EMBL/GenBank/DDBJ databases">
        <title>Mikania micrantha, genome provides insights into the molecular mechanism of rapid growth.</title>
        <authorList>
            <person name="Liu B."/>
        </authorList>
    </citation>
    <scope>NUCLEOTIDE SEQUENCE [LARGE SCALE GENOMIC DNA]</scope>
    <source>
        <strain evidence="1">NLD-2019</strain>
        <tissue evidence="1">Leaf</tissue>
    </source>
</reference>
<dbReference type="AlphaFoldDB" id="A0A5N6NZM7"/>
<comment type="caution">
    <text evidence="1">The sequence shown here is derived from an EMBL/GenBank/DDBJ whole genome shotgun (WGS) entry which is preliminary data.</text>
</comment>
<sequence>MMLILQSGKLNFIQKCPQSSLAYTELVKIQGMTSVEEKVLHSLGWTNLDYTKEMVSKTFRYQGRLRLIECQTQLETGDKYMLFWKGKRTKILDKADKELENLLKIWQVPWVCSSSARSNNFQLLDFMGWELLIRPVLGKVAASSSGKRWIWWAISCTFVSLMVYQIRCIRWYGGCQVIDFIVGSNMSFCWGKAGCYLSFYVAQLWVFCWVNFDWSVDFITGQSLVTIPYAKILFGILDCTIGGCRINSGWQVNPGTLLGGGAVRIWVMLPWDMKAHANWCKWQCDWDKQSLNGAVDMYGQPDTWPERLDAWVVWPIKWPVFCTWWGLICAGSPCVLSKLGLIWYGRPVVYLEWLEFGLGGASHRSTTDVVRHEGCIRVLTWLLLAQGRGRAGGLGGCSY</sequence>
<name>A0A5N6NZM7_9ASTR</name>
<evidence type="ECO:0000313" key="2">
    <source>
        <dbReference type="Proteomes" id="UP000326396"/>
    </source>
</evidence>
<proteinExistence type="predicted"/>
<dbReference type="EMBL" id="SZYD01000007">
    <property type="protein sequence ID" value="KAD5802322.1"/>
    <property type="molecule type" value="Genomic_DNA"/>
</dbReference>
<gene>
    <name evidence="1" type="ORF">E3N88_13682</name>
</gene>
<protein>
    <submittedName>
        <fullName evidence="1">Uncharacterized protein</fullName>
    </submittedName>
</protein>
<keyword evidence="2" id="KW-1185">Reference proteome</keyword>